<keyword evidence="3" id="KW-1185">Reference proteome</keyword>
<feature type="compositionally biased region" description="Polar residues" evidence="1">
    <location>
        <begin position="306"/>
        <end position="315"/>
    </location>
</feature>
<evidence type="ECO:0000313" key="3">
    <source>
        <dbReference type="Proteomes" id="UP000053989"/>
    </source>
</evidence>
<reference evidence="2 3" key="1">
    <citation type="submission" date="2014-04" db="EMBL/GenBank/DDBJ databases">
        <authorList>
            <consortium name="DOE Joint Genome Institute"/>
            <person name="Kuo A."/>
            <person name="Kohler A."/>
            <person name="Nagy L.G."/>
            <person name="Floudas D."/>
            <person name="Copeland A."/>
            <person name="Barry K.W."/>
            <person name="Cichocki N."/>
            <person name="Veneault-Fourrey C."/>
            <person name="LaButti K."/>
            <person name="Lindquist E.A."/>
            <person name="Lipzen A."/>
            <person name="Lundell T."/>
            <person name="Morin E."/>
            <person name="Murat C."/>
            <person name="Sun H."/>
            <person name="Tunlid A."/>
            <person name="Henrissat B."/>
            <person name="Grigoriev I.V."/>
            <person name="Hibbett D.S."/>
            <person name="Martin F."/>
            <person name="Nordberg H.P."/>
            <person name="Cantor M.N."/>
            <person name="Hua S.X."/>
        </authorList>
    </citation>
    <scope>NUCLEOTIDE SEQUENCE [LARGE SCALE GENOMIC DNA]</scope>
    <source>
        <strain evidence="2 3">Foug A</strain>
    </source>
</reference>
<dbReference type="STRING" id="1036808.A0A0C3DJY9"/>
<dbReference type="Proteomes" id="UP000053989">
    <property type="component" value="Unassembled WGS sequence"/>
</dbReference>
<feature type="compositionally biased region" description="Basic and acidic residues" evidence="1">
    <location>
        <begin position="329"/>
        <end position="340"/>
    </location>
</feature>
<feature type="region of interest" description="Disordered" evidence="1">
    <location>
        <begin position="259"/>
        <end position="348"/>
    </location>
</feature>
<feature type="region of interest" description="Disordered" evidence="1">
    <location>
        <begin position="1"/>
        <end position="26"/>
    </location>
</feature>
<name>A0A0C3DJY9_9AGAM</name>
<feature type="compositionally biased region" description="Polar residues" evidence="1">
    <location>
        <begin position="11"/>
        <end position="22"/>
    </location>
</feature>
<dbReference type="OrthoDB" id="2552978at2759"/>
<protein>
    <recommendedName>
        <fullName evidence="4">SURP motif domain-containing protein</fullName>
    </recommendedName>
</protein>
<evidence type="ECO:0000256" key="1">
    <source>
        <dbReference type="SAM" id="MobiDB-lite"/>
    </source>
</evidence>
<feature type="compositionally biased region" description="Acidic residues" evidence="1">
    <location>
        <begin position="286"/>
        <end position="300"/>
    </location>
</feature>
<gene>
    <name evidence="2" type="ORF">SCLCIDRAFT_16196</name>
</gene>
<sequence>MHKRKHRKSSVYGTSNSFTQASEDVPSPEFDPALYIVAYEADVVGGARAVSAALSLELPETLPDGVDKTNAGSALIQLDLQNSAVVDAHIGSACPPLLVDRYDVRLLLDTLPARPDVVAASSTAAPRPHSPSGWSDLPSDAEDTFFFSPEEIEDYRRDKRRRLIDRGREERMRAILERDGKDDTVDESDMWGGSDEEPDEAQKELLCRTAAHIVSSLNPAQLEMRILANHSADKRFAFLRGRWSRAWNAAKDAARQQYREKEEATKSKAQLPTGGPSLQGLVGYGDSDESGDESAVEETGDERTILAQQIRGSESSDGEEARKRARRERAREWSARRRAEQCSSKGKG</sequence>
<dbReference type="HOGENOM" id="CLU_055486_0_0_1"/>
<proteinExistence type="predicted"/>
<evidence type="ECO:0000313" key="2">
    <source>
        <dbReference type="EMBL" id="KIM61015.1"/>
    </source>
</evidence>
<accession>A0A0C3DJY9</accession>
<reference evidence="3" key="2">
    <citation type="submission" date="2015-01" db="EMBL/GenBank/DDBJ databases">
        <title>Evolutionary Origins and Diversification of the Mycorrhizal Mutualists.</title>
        <authorList>
            <consortium name="DOE Joint Genome Institute"/>
            <consortium name="Mycorrhizal Genomics Consortium"/>
            <person name="Kohler A."/>
            <person name="Kuo A."/>
            <person name="Nagy L.G."/>
            <person name="Floudas D."/>
            <person name="Copeland A."/>
            <person name="Barry K.W."/>
            <person name="Cichocki N."/>
            <person name="Veneault-Fourrey C."/>
            <person name="LaButti K."/>
            <person name="Lindquist E.A."/>
            <person name="Lipzen A."/>
            <person name="Lundell T."/>
            <person name="Morin E."/>
            <person name="Murat C."/>
            <person name="Riley R."/>
            <person name="Ohm R."/>
            <person name="Sun H."/>
            <person name="Tunlid A."/>
            <person name="Henrissat B."/>
            <person name="Grigoriev I.V."/>
            <person name="Hibbett D.S."/>
            <person name="Martin F."/>
        </authorList>
    </citation>
    <scope>NUCLEOTIDE SEQUENCE [LARGE SCALE GENOMIC DNA]</scope>
    <source>
        <strain evidence="3">Foug A</strain>
    </source>
</reference>
<dbReference type="EMBL" id="KN822056">
    <property type="protein sequence ID" value="KIM61015.1"/>
    <property type="molecule type" value="Genomic_DNA"/>
</dbReference>
<feature type="region of interest" description="Disordered" evidence="1">
    <location>
        <begin position="119"/>
        <end position="141"/>
    </location>
</feature>
<organism evidence="2 3">
    <name type="scientific">Scleroderma citrinum Foug A</name>
    <dbReference type="NCBI Taxonomy" id="1036808"/>
    <lineage>
        <taxon>Eukaryota</taxon>
        <taxon>Fungi</taxon>
        <taxon>Dikarya</taxon>
        <taxon>Basidiomycota</taxon>
        <taxon>Agaricomycotina</taxon>
        <taxon>Agaricomycetes</taxon>
        <taxon>Agaricomycetidae</taxon>
        <taxon>Boletales</taxon>
        <taxon>Sclerodermatineae</taxon>
        <taxon>Sclerodermataceae</taxon>
        <taxon>Scleroderma</taxon>
    </lineage>
</organism>
<feature type="compositionally biased region" description="Acidic residues" evidence="1">
    <location>
        <begin position="184"/>
        <end position="199"/>
    </location>
</feature>
<feature type="region of interest" description="Disordered" evidence="1">
    <location>
        <begin position="178"/>
        <end position="200"/>
    </location>
</feature>
<evidence type="ECO:0008006" key="4">
    <source>
        <dbReference type="Google" id="ProtNLM"/>
    </source>
</evidence>
<dbReference type="AlphaFoldDB" id="A0A0C3DJY9"/>
<dbReference type="InParanoid" id="A0A0C3DJY9"/>